<dbReference type="Proteomes" id="UP001549104">
    <property type="component" value="Unassembled WGS sequence"/>
</dbReference>
<keyword evidence="1" id="KW-1133">Transmembrane helix</keyword>
<keyword evidence="1" id="KW-0812">Transmembrane</keyword>
<gene>
    <name evidence="2" type="ORF">ABIC55_001670</name>
</gene>
<feature type="transmembrane region" description="Helical" evidence="1">
    <location>
        <begin position="57"/>
        <end position="75"/>
    </location>
</feature>
<reference evidence="2 3" key="1">
    <citation type="submission" date="2024-06" db="EMBL/GenBank/DDBJ databases">
        <title>Sorghum-associated microbial communities from plants grown in Nebraska, USA.</title>
        <authorList>
            <person name="Schachtman D."/>
        </authorList>
    </citation>
    <scope>NUCLEOTIDE SEQUENCE [LARGE SCALE GENOMIC DNA]</scope>
    <source>
        <strain evidence="2 3">1288</strain>
    </source>
</reference>
<comment type="caution">
    <text evidence="2">The sequence shown here is derived from an EMBL/GenBank/DDBJ whole genome shotgun (WGS) entry which is preliminary data.</text>
</comment>
<keyword evidence="3" id="KW-1185">Reference proteome</keyword>
<name>A0ABV2K974_SPOPS</name>
<proteinExistence type="predicted"/>
<evidence type="ECO:0000313" key="2">
    <source>
        <dbReference type="EMBL" id="MET3656583.1"/>
    </source>
</evidence>
<evidence type="ECO:0000256" key="1">
    <source>
        <dbReference type="SAM" id="Phobius"/>
    </source>
</evidence>
<feature type="transmembrane region" description="Helical" evidence="1">
    <location>
        <begin position="15"/>
        <end position="37"/>
    </location>
</feature>
<organism evidence="2 3">
    <name type="scientific">Sporosarcina psychrophila</name>
    <name type="common">Bacillus psychrophilus</name>
    <dbReference type="NCBI Taxonomy" id="1476"/>
    <lineage>
        <taxon>Bacteria</taxon>
        <taxon>Bacillati</taxon>
        <taxon>Bacillota</taxon>
        <taxon>Bacilli</taxon>
        <taxon>Bacillales</taxon>
        <taxon>Caryophanaceae</taxon>
        <taxon>Sporosarcina</taxon>
    </lineage>
</organism>
<keyword evidence="1" id="KW-0472">Membrane</keyword>
<protein>
    <submittedName>
        <fullName evidence="2">Uncharacterized protein</fullName>
    </submittedName>
</protein>
<sequence>MSVKEVISRKLPRKIITAAITVPIYAILLALVTPYFYESNVYSLWRYLGKILVTTQGYILYSFPAILLYGVFTSSSKRLTFIQIHEK</sequence>
<evidence type="ECO:0000313" key="3">
    <source>
        <dbReference type="Proteomes" id="UP001549104"/>
    </source>
</evidence>
<dbReference type="EMBL" id="JBEPME010000002">
    <property type="protein sequence ID" value="MET3656583.1"/>
    <property type="molecule type" value="Genomic_DNA"/>
</dbReference>
<accession>A0ABV2K974</accession>